<evidence type="ECO:0000313" key="2">
    <source>
        <dbReference type="EMBL" id="KZT54922.1"/>
    </source>
</evidence>
<dbReference type="AlphaFoldDB" id="A0A165EI84"/>
<protein>
    <submittedName>
        <fullName evidence="2">Uncharacterized protein</fullName>
    </submittedName>
</protein>
<accession>A0A165EI84</accession>
<evidence type="ECO:0000313" key="3">
    <source>
        <dbReference type="Proteomes" id="UP000076842"/>
    </source>
</evidence>
<dbReference type="Proteomes" id="UP000076842">
    <property type="component" value="Unassembled WGS sequence"/>
</dbReference>
<gene>
    <name evidence="2" type="ORF">CALCODRAFT_547203</name>
</gene>
<keyword evidence="3" id="KW-1185">Reference proteome</keyword>
<feature type="compositionally biased region" description="Basic and acidic residues" evidence="1">
    <location>
        <begin position="84"/>
        <end position="95"/>
    </location>
</feature>
<evidence type="ECO:0000256" key="1">
    <source>
        <dbReference type="SAM" id="MobiDB-lite"/>
    </source>
</evidence>
<organism evidence="2 3">
    <name type="scientific">Calocera cornea HHB12733</name>
    <dbReference type="NCBI Taxonomy" id="1353952"/>
    <lineage>
        <taxon>Eukaryota</taxon>
        <taxon>Fungi</taxon>
        <taxon>Dikarya</taxon>
        <taxon>Basidiomycota</taxon>
        <taxon>Agaricomycotina</taxon>
        <taxon>Dacrymycetes</taxon>
        <taxon>Dacrymycetales</taxon>
        <taxon>Dacrymycetaceae</taxon>
        <taxon>Calocera</taxon>
    </lineage>
</organism>
<dbReference type="OrthoDB" id="3388483at2759"/>
<dbReference type="EMBL" id="KV424004">
    <property type="protein sequence ID" value="KZT54922.1"/>
    <property type="molecule type" value="Genomic_DNA"/>
</dbReference>
<sequence length="448" mass="50662">MQSSIDPALFAVPSVDPGLLVTMNLVEEIRDLIQVYDAQSSEPDHLARGRRIKFLTQELSARPALMVPATSNEPSETPPVDPIDESRNEGDDHSRFTPLSIPSKRRPALKTGQEEGTNHPKRVAGALAKMVKAGFDETDFRMKKVLQREMRTTMQRLIGYAPGRTMPNAGGPLPDAEAGSGPFLIPDFKATLSDTVNLRIQQRAADAVIRTQMSAEGVVPPAYRTRWLDENVLIDLGQKSWPGLKAVWQKQVHDAQDNGAASALRRRQGKRRERRNIAADQIRKGIKVFCEDNQLDHTLVELELVNEEWMGEEWSGDEEGIQSPAWRQALFERGSISAQMRDSSTRIEALEMRRPAWMHIHLWEWFKAQRAGRPRTQKKPEKPRADLGNVSHRMPEVIPFDFMLDPHWAATQLPKWDESYWKRRQGWPASFGARAPHIASSMLAAPPF</sequence>
<name>A0A165EI84_9BASI</name>
<proteinExistence type="predicted"/>
<reference evidence="2 3" key="1">
    <citation type="journal article" date="2016" name="Mol. Biol. Evol.">
        <title>Comparative Genomics of Early-Diverging Mushroom-Forming Fungi Provides Insights into the Origins of Lignocellulose Decay Capabilities.</title>
        <authorList>
            <person name="Nagy L.G."/>
            <person name="Riley R."/>
            <person name="Tritt A."/>
            <person name="Adam C."/>
            <person name="Daum C."/>
            <person name="Floudas D."/>
            <person name="Sun H."/>
            <person name="Yadav J.S."/>
            <person name="Pangilinan J."/>
            <person name="Larsson K.H."/>
            <person name="Matsuura K."/>
            <person name="Barry K."/>
            <person name="Labutti K."/>
            <person name="Kuo R."/>
            <person name="Ohm R.A."/>
            <person name="Bhattacharya S.S."/>
            <person name="Shirouzu T."/>
            <person name="Yoshinaga Y."/>
            <person name="Martin F.M."/>
            <person name="Grigoriev I.V."/>
            <person name="Hibbett D.S."/>
        </authorList>
    </citation>
    <scope>NUCLEOTIDE SEQUENCE [LARGE SCALE GENOMIC DNA]</scope>
    <source>
        <strain evidence="2 3">HHB12733</strain>
    </source>
</reference>
<dbReference type="InParanoid" id="A0A165EI84"/>
<feature type="region of interest" description="Disordered" evidence="1">
    <location>
        <begin position="63"/>
        <end position="119"/>
    </location>
</feature>